<name>A4CLK1_ROBBH</name>
<evidence type="ECO:0000313" key="1">
    <source>
        <dbReference type="EMBL" id="EAR15750.1"/>
    </source>
</evidence>
<dbReference type="STRING" id="313596.RB2501_15519"/>
<dbReference type="EMBL" id="CP001712">
    <property type="protein sequence ID" value="EAR15750.1"/>
    <property type="molecule type" value="Genomic_DNA"/>
</dbReference>
<dbReference type="HOGENOM" id="CLU_032377_0_0_10"/>
<dbReference type="CAZy" id="GT4">
    <property type="family name" value="Glycosyltransferase Family 4"/>
</dbReference>
<protein>
    <recommendedName>
        <fullName evidence="3">TPR/glycosyl transferase domain protein</fullName>
    </recommendedName>
</protein>
<proteinExistence type="predicted"/>
<reference evidence="1 2" key="1">
    <citation type="journal article" date="2009" name="J. Bacteriol.">
        <title>Complete genome sequence of Robiginitalea biformata HTCC2501.</title>
        <authorList>
            <person name="Oh H.M."/>
            <person name="Giovannoni S.J."/>
            <person name="Lee K."/>
            <person name="Ferriera S."/>
            <person name="Johnson J."/>
            <person name="Cho J.C."/>
        </authorList>
    </citation>
    <scope>NUCLEOTIDE SEQUENCE [LARGE SCALE GENOMIC DNA]</scope>
    <source>
        <strain evidence="2">ATCC BAA-864 / HTCC2501 / KCTC 12146</strain>
    </source>
</reference>
<accession>A4CLK1</accession>
<dbReference type="Proteomes" id="UP000009049">
    <property type="component" value="Chromosome"/>
</dbReference>
<sequence length="409" mass="46332">MKYLRDFGFEPVLYLPETPHYPLTDPDLEREVPENLTVYRSQFWEPYAWARLFGRKKAGRISSGIIQRRNPGLVERLLLWARGNFFIPDARKFWVKKAVRELPGILDQEGITTLVTTGPPHSLHLIGLELSRRRPNLKWVADFRDPWTEIGYHSAMSLGKRARRKHRELETRVLGAADRVMATSQVTADSLGSHTPRPVAVITNGFDRQPARGDQPDGAFVVAHIGSLLSGRNPDALWQALATLLRDTPGFREDFRLELTGLVSEEVMESLREHGLETHTKIHAYVPHREAIIRQEKAQLLLLLEIDSPETRGIVPGKLFEYMAAARPILAIGPDGWEAADRVIGSGCGAGFRYGQMDEILAQLRQWYDLYRKGALSVRPGGVAQYHRRELTGRLAKEILWELSSDNPS</sequence>
<gene>
    <name evidence="1" type="ordered locus">RB2501_15519</name>
</gene>
<dbReference type="SUPFAM" id="SSF53756">
    <property type="entry name" value="UDP-Glycosyltransferase/glycogen phosphorylase"/>
    <property type="match status" value="1"/>
</dbReference>
<dbReference type="eggNOG" id="COG0438">
    <property type="taxonomic scope" value="Bacteria"/>
</dbReference>
<dbReference type="Gene3D" id="3.40.50.2000">
    <property type="entry name" value="Glycogen Phosphorylase B"/>
    <property type="match status" value="2"/>
</dbReference>
<dbReference type="KEGG" id="rbi:RB2501_15519"/>
<evidence type="ECO:0000313" key="2">
    <source>
        <dbReference type="Proteomes" id="UP000009049"/>
    </source>
</evidence>
<dbReference type="AlphaFoldDB" id="A4CLK1"/>
<keyword evidence="2" id="KW-1185">Reference proteome</keyword>
<organism evidence="1 2">
    <name type="scientific">Robiginitalea biformata (strain ATCC BAA-864 / DSM 15991 / KCTC 12146 / HTCC2501)</name>
    <dbReference type="NCBI Taxonomy" id="313596"/>
    <lineage>
        <taxon>Bacteria</taxon>
        <taxon>Pseudomonadati</taxon>
        <taxon>Bacteroidota</taxon>
        <taxon>Flavobacteriia</taxon>
        <taxon>Flavobacteriales</taxon>
        <taxon>Flavobacteriaceae</taxon>
        <taxon>Robiginitalea</taxon>
    </lineage>
</organism>
<evidence type="ECO:0008006" key="3">
    <source>
        <dbReference type="Google" id="ProtNLM"/>
    </source>
</evidence>